<dbReference type="NCBIfam" id="TIGR00632">
    <property type="entry name" value="vsr"/>
    <property type="match status" value="1"/>
</dbReference>
<protein>
    <recommendedName>
        <fullName evidence="6">Very short patch repair endonuclease</fullName>
        <ecNumber evidence="6">3.1.-.-</ecNumber>
    </recommendedName>
</protein>
<name>A0ABU1G5E1_9GAMM</name>
<dbReference type="GO" id="GO:0004519">
    <property type="term" value="F:endonuclease activity"/>
    <property type="evidence" value="ECO:0007669"/>
    <property type="project" value="UniProtKB-KW"/>
</dbReference>
<evidence type="ECO:0000256" key="2">
    <source>
        <dbReference type="ARBA" id="ARBA00022759"/>
    </source>
</evidence>
<comment type="caution">
    <text evidence="7">The sequence shown here is derived from an EMBL/GenBank/DDBJ whole genome shotgun (WGS) entry which is preliminary data.</text>
</comment>
<dbReference type="RefSeq" id="WP_309653686.1">
    <property type="nucleotide sequence ID" value="NZ_JARWAK010000014.1"/>
</dbReference>
<keyword evidence="3 6" id="KW-0227">DNA damage</keyword>
<dbReference type="Proteomes" id="UP001264519">
    <property type="component" value="Unassembled WGS sequence"/>
</dbReference>
<gene>
    <name evidence="7" type="primary">vsr</name>
    <name evidence="7" type="ORF">QC818_15065</name>
</gene>
<evidence type="ECO:0000256" key="4">
    <source>
        <dbReference type="ARBA" id="ARBA00022801"/>
    </source>
</evidence>
<dbReference type="CDD" id="cd00221">
    <property type="entry name" value="Vsr"/>
    <property type="match status" value="1"/>
</dbReference>
<dbReference type="PIRSF" id="PIRSF018267">
    <property type="entry name" value="VSR_endonuc"/>
    <property type="match status" value="1"/>
</dbReference>
<evidence type="ECO:0000313" key="8">
    <source>
        <dbReference type="Proteomes" id="UP001264519"/>
    </source>
</evidence>
<evidence type="ECO:0000256" key="6">
    <source>
        <dbReference type="PIRNR" id="PIRNR018267"/>
    </source>
</evidence>
<comment type="function">
    <text evidence="6">May nick specific sequences that contain T:G mispairs resulting from m5C-deamination.</text>
</comment>
<dbReference type="EMBL" id="JARWAK010000014">
    <property type="protein sequence ID" value="MDR5868110.1"/>
    <property type="molecule type" value="Genomic_DNA"/>
</dbReference>
<dbReference type="SUPFAM" id="SSF52980">
    <property type="entry name" value="Restriction endonuclease-like"/>
    <property type="match status" value="1"/>
</dbReference>
<proteinExistence type="inferred from homology"/>
<keyword evidence="4 6" id="KW-0378">Hydrolase</keyword>
<evidence type="ECO:0000256" key="1">
    <source>
        <dbReference type="ARBA" id="ARBA00022722"/>
    </source>
</evidence>
<accession>A0ABU1G5E1</accession>
<keyword evidence="1 6" id="KW-0540">Nuclease</keyword>
<sequence length="151" mass="17912">MIDHVDNRTRSRIMASVGGKHTGPEMSLRRYLHKRGYRFRLHRKDLPGTPDLVLPKYRLAIFVHGCYWHRHPGCAYAGMPKSNVDFWSAKFERNIERDRRQRRELIEAGWRTLVVWQCGLRFCQDRLGELETAIRGEAKSEEWPSVPPKRR</sequence>
<dbReference type="InterPro" id="IPR011335">
    <property type="entry name" value="Restrct_endonuc-II-like"/>
</dbReference>
<dbReference type="Gene3D" id="3.40.960.10">
    <property type="entry name" value="VSR Endonuclease"/>
    <property type="match status" value="1"/>
</dbReference>
<evidence type="ECO:0000256" key="3">
    <source>
        <dbReference type="ARBA" id="ARBA00022763"/>
    </source>
</evidence>
<evidence type="ECO:0000256" key="5">
    <source>
        <dbReference type="ARBA" id="ARBA00023204"/>
    </source>
</evidence>
<comment type="similarity">
    <text evidence="6">Belongs to the vsr family.</text>
</comment>
<dbReference type="Pfam" id="PF03852">
    <property type="entry name" value="Vsr"/>
    <property type="match status" value="1"/>
</dbReference>
<organism evidence="7 8">
    <name type="scientific">Halomonas koreensis</name>
    <dbReference type="NCBI Taxonomy" id="245385"/>
    <lineage>
        <taxon>Bacteria</taxon>
        <taxon>Pseudomonadati</taxon>
        <taxon>Pseudomonadota</taxon>
        <taxon>Gammaproteobacteria</taxon>
        <taxon>Oceanospirillales</taxon>
        <taxon>Halomonadaceae</taxon>
        <taxon>Halomonas</taxon>
    </lineage>
</organism>
<keyword evidence="5 6" id="KW-0234">DNA repair</keyword>
<keyword evidence="8" id="KW-1185">Reference proteome</keyword>
<dbReference type="EC" id="3.1.-.-" evidence="6"/>
<keyword evidence="2 6" id="KW-0255">Endonuclease</keyword>
<reference evidence="7 8" key="1">
    <citation type="submission" date="2023-04" db="EMBL/GenBank/DDBJ databases">
        <title>A long-awaited taxogenomic arrangement of the family Halomonadaceae.</title>
        <authorList>
            <person name="De La Haba R."/>
            <person name="Chuvochina M."/>
            <person name="Wittouck S."/>
            <person name="Arahal D.R."/>
            <person name="Sanchez-Porro C."/>
            <person name="Hugenholtz P."/>
            <person name="Ventosa A."/>
        </authorList>
    </citation>
    <scope>NUCLEOTIDE SEQUENCE [LARGE SCALE GENOMIC DNA]</scope>
    <source>
        <strain evidence="7 8">DSM 23530</strain>
    </source>
</reference>
<evidence type="ECO:0000313" key="7">
    <source>
        <dbReference type="EMBL" id="MDR5868110.1"/>
    </source>
</evidence>
<dbReference type="InterPro" id="IPR004603">
    <property type="entry name" value="DNA_mismatch_endonuc_vsr"/>
</dbReference>